<dbReference type="WBParaSite" id="mrna-Wban_00031">
    <property type="protein sequence ID" value="mrna-Wban_00031"/>
    <property type="gene ID" value="Wban_00031"/>
</dbReference>
<sequence>MGHYLQFLSPLKAFLLLSFLQNSILNCNNLIHQQFKALSHTKLRALYSKYYGDYVKFVTEYKRGVKDDRPEPHRLLAYAKNVEEIKKHNELYKKGKSSFMLGLTVMSDMTEEDMLDEFPVVKFNDTDDNPIPQNLTDKSVEDVNWVTRKHVTSVRNLRSDEQFCFGASSASAVVDVVEALVKSQTKKLRKLSIQELLDCSGSGCRSYGDFDKYSKYIMEKNGLVCEINYPYVKAQKTCSVKGQRYGKISNIQHTSYGHLTLFKTLLTKGPVATRILLTPNFMNYKGGIFREKCQANAFSHTVLAVGFTDTYILIKNSWGTDWGEKGYMRISIDPRENCNLYLDSLALM</sequence>
<feature type="signal peptide" evidence="2">
    <location>
        <begin position="1"/>
        <end position="26"/>
    </location>
</feature>
<dbReference type="InterPro" id="IPR013128">
    <property type="entry name" value="Peptidase_C1A"/>
</dbReference>
<feature type="chain" id="PRO_5042150262" evidence="2">
    <location>
        <begin position="27"/>
        <end position="348"/>
    </location>
</feature>
<reference evidence="5" key="2">
    <citation type="journal article" date="2016" name="Mol. Ecol.">
        <title>Population genomics of the filarial nematode parasite Wuchereria bancrofti from mosquitoes.</title>
        <authorList>
            <person name="Small S.T."/>
            <person name="Reimer L.J."/>
            <person name="Tisch D.J."/>
            <person name="King C.L."/>
            <person name="Christensen B.M."/>
            <person name="Siba P.M."/>
            <person name="Kazura J.W."/>
            <person name="Serre D."/>
            <person name="Zimmerman P.A."/>
        </authorList>
    </citation>
    <scope>NUCLEOTIDE SEQUENCE</scope>
    <source>
        <strain evidence="5">pt0022</strain>
    </source>
</reference>
<dbReference type="CDD" id="cd02248">
    <property type="entry name" value="Peptidase_C1A"/>
    <property type="match status" value="1"/>
</dbReference>
<name>A0AAF5PFT5_WUCBA</name>
<feature type="domain" description="Cathepsin propeptide inhibitor" evidence="4">
    <location>
        <begin position="54"/>
        <end position="114"/>
    </location>
</feature>
<dbReference type="SMART" id="SM00645">
    <property type="entry name" value="Pept_C1"/>
    <property type="match status" value="1"/>
</dbReference>
<dbReference type="Pfam" id="PF08246">
    <property type="entry name" value="Inhibitor_I29"/>
    <property type="match status" value="1"/>
</dbReference>
<dbReference type="SMART" id="SM00848">
    <property type="entry name" value="Inhibitor_I29"/>
    <property type="match status" value="1"/>
</dbReference>
<dbReference type="Pfam" id="PF00112">
    <property type="entry name" value="Peptidase_C1"/>
    <property type="match status" value="1"/>
</dbReference>
<evidence type="ECO:0000256" key="2">
    <source>
        <dbReference type="SAM" id="SignalP"/>
    </source>
</evidence>
<evidence type="ECO:0000259" key="3">
    <source>
        <dbReference type="SMART" id="SM00645"/>
    </source>
</evidence>
<evidence type="ECO:0000313" key="6">
    <source>
        <dbReference type="WBParaSite" id="mrna-Wban_00031"/>
    </source>
</evidence>
<dbReference type="InterPro" id="IPR039417">
    <property type="entry name" value="Peptidase_C1A_papain-like"/>
</dbReference>
<dbReference type="PROSITE" id="PS00640">
    <property type="entry name" value="THIOL_PROTEASE_ASN"/>
    <property type="match status" value="1"/>
</dbReference>
<reference evidence="6" key="3">
    <citation type="submission" date="2024-02" db="UniProtKB">
        <authorList>
            <consortium name="WormBaseParasite"/>
        </authorList>
    </citation>
    <scope>IDENTIFICATION</scope>
    <source>
        <strain evidence="6">pt0022</strain>
    </source>
</reference>
<protein>
    <submittedName>
        <fullName evidence="6">Uncharacterized protein</fullName>
    </submittedName>
</protein>
<evidence type="ECO:0000313" key="5">
    <source>
        <dbReference type="Proteomes" id="UP000093561"/>
    </source>
</evidence>
<reference evidence="5" key="1">
    <citation type="submission" date="2015-03" db="EMBL/GenBank/DDBJ databases">
        <title>Wuchereria bancrofti Genome Sequencing Papua New Guinea Strain.</title>
        <authorList>
            <person name="Small S.T."/>
            <person name="Serre D."/>
            <person name="Zimmerman P.A."/>
        </authorList>
    </citation>
    <scope>NUCLEOTIDE SEQUENCE [LARGE SCALE GENOMIC DNA]</scope>
    <source>
        <strain evidence="5">pt0022</strain>
    </source>
</reference>
<dbReference type="AlphaFoldDB" id="A0AAF5PFT5"/>
<dbReference type="Proteomes" id="UP000093561">
    <property type="component" value="Unassembled WGS sequence"/>
</dbReference>
<dbReference type="Gene3D" id="3.90.70.10">
    <property type="entry name" value="Cysteine proteinases"/>
    <property type="match status" value="1"/>
</dbReference>
<dbReference type="GO" id="GO:0008234">
    <property type="term" value="F:cysteine-type peptidase activity"/>
    <property type="evidence" value="ECO:0007669"/>
    <property type="project" value="InterPro"/>
</dbReference>
<dbReference type="GO" id="GO:0006508">
    <property type="term" value="P:proteolysis"/>
    <property type="evidence" value="ECO:0007669"/>
    <property type="project" value="InterPro"/>
</dbReference>
<feature type="domain" description="Peptidase C1A papain C-terminal" evidence="3">
    <location>
        <begin position="139"/>
        <end position="348"/>
    </location>
</feature>
<evidence type="ECO:0000256" key="1">
    <source>
        <dbReference type="ARBA" id="ARBA00008455"/>
    </source>
</evidence>
<dbReference type="InterPro" id="IPR013201">
    <property type="entry name" value="Prot_inhib_I29"/>
</dbReference>
<organism evidence="5 6">
    <name type="scientific">Wuchereria bancrofti</name>
    <dbReference type="NCBI Taxonomy" id="6293"/>
    <lineage>
        <taxon>Eukaryota</taxon>
        <taxon>Metazoa</taxon>
        <taxon>Ecdysozoa</taxon>
        <taxon>Nematoda</taxon>
        <taxon>Chromadorea</taxon>
        <taxon>Rhabditida</taxon>
        <taxon>Spirurina</taxon>
        <taxon>Spiruromorpha</taxon>
        <taxon>Filarioidea</taxon>
        <taxon>Onchocercidae</taxon>
        <taxon>Wuchereria</taxon>
    </lineage>
</organism>
<accession>A0AAF5PFT5</accession>
<comment type="similarity">
    <text evidence="1">Belongs to the peptidase C1 family.</text>
</comment>
<dbReference type="InterPro" id="IPR000668">
    <property type="entry name" value="Peptidase_C1A_C"/>
</dbReference>
<dbReference type="InterPro" id="IPR038765">
    <property type="entry name" value="Papain-like_cys_pep_sf"/>
</dbReference>
<evidence type="ECO:0000259" key="4">
    <source>
        <dbReference type="SMART" id="SM00848"/>
    </source>
</evidence>
<dbReference type="SUPFAM" id="SSF54001">
    <property type="entry name" value="Cysteine proteinases"/>
    <property type="match status" value="1"/>
</dbReference>
<keyword evidence="2" id="KW-0732">Signal</keyword>
<dbReference type="InterPro" id="IPR025661">
    <property type="entry name" value="Pept_asp_AS"/>
</dbReference>
<proteinExistence type="inferred from homology"/>
<dbReference type="PANTHER" id="PTHR12411">
    <property type="entry name" value="CYSTEINE PROTEASE FAMILY C1-RELATED"/>
    <property type="match status" value="1"/>
</dbReference>